<evidence type="ECO:0000313" key="1">
    <source>
        <dbReference type="EMBL" id="VDP02063.1"/>
    </source>
</evidence>
<name>A0A183G1T9_HELPZ</name>
<gene>
    <name evidence="1" type="ORF">HPBE_LOCUS15196</name>
</gene>
<reference evidence="1 2" key="1">
    <citation type="submission" date="2018-11" db="EMBL/GenBank/DDBJ databases">
        <authorList>
            <consortium name="Pathogen Informatics"/>
        </authorList>
    </citation>
    <scope>NUCLEOTIDE SEQUENCE [LARGE SCALE GENOMIC DNA]</scope>
</reference>
<sequence>MEASVVSWQLSESCQVHSGRTCVKRNAFEPRKTKKVVEPVATTVPTASDGIPQSVVDLDACAAAAAAIWCDRTRFGECDFD</sequence>
<reference evidence="3" key="2">
    <citation type="submission" date="2019-09" db="UniProtKB">
        <authorList>
            <consortium name="WormBaseParasite"/>
        </authorList>
    </citation>
    <scope>IDENTIFICATION</scope>
</reference>
<dbReference type="WBParaSite" id="HPBE_0001519701-mRNA-1">
    <property type="protein sequence ID" value="HPBE_0001519701-mRNA-1"/>
    <property type="gene ID" value="HPBE_0001519701"/>
</dbReference>
<keyword evidence="2" id="KW-1185">Reference proteome</keyword>
<protein>
    <submittedName>
        <fullName evidence="1 3">Uncharacterized protein</fullName>
    </submittedName>
</protein>
<accession>A0A3P8E0X1</accession>
<organism evidence="2 3">
    <name type="scientific">Heligmosomoides polygyrus</name>
    <name type="common">Parasitic roundworm</name>
    <dbReference type="NCBI Taxonomy" id="6339"/>
    <lineage>
        <taxon>Eukaryota</taxon>
        <taxon>Metazoa</taxon>
        <taxon>Ecdysozoa</taxon>
        <taxon>Nematoda</taxon>
        <taxon>Chromadorea</taxon>
        <taxon>Rhabditida</taxon>
        <taxon>Rhabditina</taxon>
        <taxon>Rhabditomorpha</taxon>
        <taxon>Strongyloidea</taxon>
        <taxon>Heligmosomidae</taxon>
        <taxon>Heligmosomoides</taxon>
    </lineage>
</organism>
<dbReference type="Proteomes" id="UP000050761">
    <property type="component" value="Unassembled WGS sequence"/>
</dbReference>
<proteinExistence type="predicted"/>
<dbReference type="AlphaFoldDB" id="A0A183G1T9"/>
<accession>A0A183G1T9</accession>
<evidence type="ECO:0000313" key="3">
    <source>
        <dbReference type="WBParaSite" id="HPBE_0001519701-mRNA-1"/>
    </source>
</evidence>
<dbReference type="EMBL" id="UZAH01028738">
    <property type="protein sequence ID" value="VDP02063.1"/>
    <property type="molecule type" value="Genomic_DNA"/>
</dbReference>
<evidence type="ECO:0000313" key="2">
    <source>
        <dbReference type="Proteomes" id="UP000050761"/>
    </source>
</evidence>